<evidence type="ECO:0000313" key="1">
    <source>
        <dbReference type="EMBL" id="TWH83447.1"/>
    </source>
</evidence>
<name>A0A562JJR9_9FIRM</name>
<protein>
    <submittedName>
        <fullName evidence="1">Uncharacterized protein</fullName>
    </submittedName>
</protein>
<gene>
    <name evidence="1" type="ORF">LY60_00054</name>
</gene>
<organism evidence="1 2">
    <name type="scientific">Sedimentibacter saalensis</name>
    <dbReference type="NCBI Taxonomy" id="130788"/>
    <lineage>
        <taxon>Bacteria</taxon>
        <taxon>Bacillati</taxon>
        <taxon>Bacillota</taxon>
        <taxon>Tissierellia</taxon>
        <taxon>Sedimentibacter</taxon>
    </lineage>
</organism>
<sequence>MILLLQLLFISYINYNDYIDLQIITSNSLISDKSVSFIFRKDKAESLNELSELIEPYPNITLLSELCNFSDLRVWAIYGDFFLEKAMR</sequence>
<evidence type="ECO:0000313" key="2">
    <source>
        <dbReference type="Proteomes" id="UP000315343"/>
    </source>
</evidence>
<keyword evidence="2" id="KW-1185">Reference proteome</keyword>
<proteinExistence type="predicted"/>
<comment type="caution">
    <text evidence="1">The sequence shown here is derived from an EMBL/GenBank/DDBJ whole genome shotgun (WGS) entry which is preliminary data.</text>
</comment>
<dbReference type="Proteomes" id="UP000315343">
    <property type="component" value="Unassembled WGS sequence"/>
</dbReference>
<accession>A0A562JJR9</accession>
<dbReference type="EMBL" id="VLKH01000001">
    <property type="protein sequence ID" value="TWH83447.1"/>
    <property type="molecule type" value="Genomic_DNA"/>
</dbReference>
<reference evidence="1 2" key="1">
    <citation type="submission" date="2019-07" db="EMBL/GenBank/DDBJ databases">
        <title>Genomic Encyclopedia of Type Strains, Phase I: the one thousand microbial genomes (KMG-I) project.</title>
        <authorList>
            <person name="Kyrpides N."/>
        </authorList>
    </citation>
    <scope>NUCLEOTIDE SEQUENCE [LARGE SCALE GENOMIC DNA]</scope>
    <source>
        <strain evidence="1 2">DSM 13558</strain>
    </source>
</reference>
<dbReference type="AlphaFoldDB" id="A0A562JJR9"/>